<dbReference type="Proteomes" id="UP000274822">
    <property type="component" value="Unassembled WGS sequence"/>
</dbReference>
<evidence type="ECO:0000256" key="1">
    <source>
        <dbReference type="SAM" id="MobiDB-lite"/>
    </source>
</evidence>
<proteinExistence type="predicted"/>
<evidence type="ECO:0000313" key="3">
    <source>
        <dbReference type="Proteomes" id="UP000274822"/>
    </source>
</evidence>
<dbReference type="PANTHER" id="PTHR40470">
    <property type="entry name" value="PHYTANOYL-COA DIOXYGENASE FAMILY PROTEIN (AFU_ORTHOLOGUE AFUA_2G15850)"/>
    <property type="match status" value="1"/>
</dbReference>
<dbReference type="Pfam" id="PF05721">
    <property type="entry name" value="PhyH"/>
    <property type="match status" value="1"/>
</dbReference>
<feature type="compositionally biased region" description="Basic residues" evidence="1">
    <location>
        <begin position="44"/>
        <end position="59"/>
    </location>
</feature>
<feature type="region of interest" description="Disordered" evidence="1">
    <location>
        <begin position="37"/>
        <end position="71"/>
    </location>
</feature>
<dbReference type="AlphaFoldDB" id="A0A433QZR7"/>
<dbReference type="EMBL" id="RBNJ01000157">
    <property type="protein sequence ID" value="RUS35264.1"/>
    <property type="molecule type" value="Genomic_DNA"/>
</dbReference>
<organism evidence="2 3">
    <name type="scientific">Jimgerdemannia flammicorona</name>
    <dbReference type="NCBI Taxonomy" id="994334"/>
    <lineage>
        <taxon>Eukaryota</taxon>
        <taxon>Fungi</taxon>
        <taxon>Fungi incertae sedis</taxon>
        <taxon>Mucoromycota</taxon>
        <taxon>Mucoromycotina</taxon>
        <taxon>Endogonomycetes</taxon>
        <taxon>Endogonales</taxon>
        <taxon>Endogonaceae</taxon>
        <taxon>Jimgerdemannia</taxon>
    </lineage>
</organism>
<dbReference type="Gene3D" id="2.60.120.620">
    <property type="entry name" value="q2cbj1_9rhob like domain"/>
    <property type="match status" value="1"/>
</dbReference>
<comment type="caution">
    <text evidence="2">The sequence shown here is derived from an EMBL/GenBank/DDBJ whole genome shotgun (WGS) entry which is preliminary data.</text>
</comment>
<dbReference type="SUPFAM" id="SSF51197">
    <property type="entry name" value="Clavaminate synthase-like"/>
    <property type="match status" value="1"/>
</dbReference>
<feature type="compositionally biased region" description="Polar residues" evidence="1">
    <location>
        <begin position="62"/>
        <end position="71"/>
    </location>
</feature>
<sequence>MQGYDDNKNIYLEEVDLLQQLLLVEFQLSHYERYRQNPQPIQKINRKKPRDHKPHKLRGNRPNLNTTPPNMVSKTWKQSLDEEGYVVVDGLIRPDLLEPLREACERAIAKARKNEWPYRRLVGTQFPPWDKGDDVWGVQHVMNPDLNEPVFAQWYGSPQLMHAVCEILNVKENELQLELFNLLINPLESDYELTWHRDAISPETSDAEEIERLKIPHYGTQWNTALYDESCLLVVPRSHNRVRTAEERRITEHDPLSQQMPGQLRVHLCAGQTVFYNNNILHRAAYSKDSKRATLHACIGTTTGGHHRAENIFQHGLEWMREEKFRRTLPESMFGPYDNLIRLADQEKAKAAEAH</sequence>
<keyword evidence="3" id="KW-1185">Reference proteome</keyword>
<evidence type="ECO:0000313" key="2">
    <source>
        <dbReference type="EMBL" id="RUS35264.1"/>
    </source>
</evidence>
<gene>
    <name evidence="2" type="ORF">BC938DRAFT_473429</name>
</gene>
<dbReference type="InterPro" id="IPR008775">
    <property type="entry name" value="Phytyl_CoA_dOase-like"/>
</dbReference>
<dbReference type="PANTHER" id="PTHR40470:SF1">
    <property type="entry name" value="PHYTANOYL-COA DIOXYGENASE FAMILY PROTEIN (AFU_ORTHOLOGUE AFUA_2G15850)"/>
    <property type="match status" value="1"/>
</dbReference>
<evidence type="ECO:0008006" key="4">
    <source>
        <dbReference type="Google" id="ProtNLM"/>
    </source>
</evidence>
<name>A0A433QZR7_9FUNG</name>
<protein>
    <recommendedName>
        <fullName evidence="4">Phytanoyl-CoA dioxygenase family protein</fullName>
    </recommendedName>
</protein>
<accession>A0A433QZR7</accession>
<reference evidence="2 3" key="1">
    <citation type="journal article" date="2018" name="New Phytol.">
        <title>Phylogenomics of Endogonaceae and evolution of mycorrhizas within Mucoromycota.</title>
        <authorList>
            <person name="Chang Y."/>
            <person name="Desiro A."/>
            <person name="Na H."/>
            <person name="Sandor L."/>
            <person name="Lipzen A."/>
            <person name="Clum A."/>
            <person name="Barry K."/>
            <person name="Grigoriev I.V."/>
            <person name="Martin F.M."/>
            <person name="Stajich J.E."/>
            <person name="Smith M.E."/>
            <person name="Bonito G."/>
            <person name="Spatafora J.W."/>
        </authorList>
    </citation>
    <scope>NUCLEOTIDE SEQUENCE [LARGE SCALE GENOMIC DNA]</scope>
    <source>
        <strain evidence="2 3">AD002</strain>
    </source>
</reference>